<sequence>MSVPRGYLFMPTDEELLVFYLGRKSKGLPLPCDIVIERDMYGVHDKAPWQVFKDEDPWKISKTRDDKGNIVKTEGTIYVFTTLIKASKNRIARTAGCGVWHAETALEKVWDDDGCVIGYKRMMCFQITNESGMTDRSERKGHWIMHEYSLCGGNTDESRVEYVLCRIKRDDSKSTKKSRTVKNLEVASADDEVIAPKPTKRLRTEFVEEQKMFCDIVAAPQTEVIAPQTPKRLRTELLEEQKMFGDIVAAPRTEVTTDHDVMAPKLAKRVRTEFVEEHKMVCDIDAATETEVMPFVEEVVVQEPSFTMSDDPNEFTLEEFLALWEQERQGSHSSRMSDEPVSLLESEEQPSFDHDFDAFGYDPLTPEVVPSGHVLASSAPVALDTSQDMVAGYIEEPVSLLESKVQQSFDLAFDAFGNNLFTPEDTSQEQFMTYLLEQDLPYQENLWSGEPNCFGVGLLV</sequence>
<dbReference type="EMBL" id="CM037160">
    <property type="protein sequence ID" value="KAH7841649.1"/>
    <property type="molecule type" value="Genomic_DNA"/>
</dbReference>
<organism evidence="1 2">
    <name type="scientific">Vaccinium darrowii</name>
    <dbReference type="NCBI Taxonomy" id="229202"/>
    <lineage>
        <taxon>Eukaryota</taxon>
        <taxon>Viridiplantae</taxon>
        <taxon>Streptophyta</taxon>
        <taxon>Embryophyta</taxon>
        <taxon>Tracheophyta</taxon>
        <taxon>Spermatophyta</taxon>
        <taxon>Magnoliopsida</taxon>
        <taxon>eudicotyledons</taxon>
        <taxon>Gunneridae</taxon>
        <taxon>Pentapetalae</taxon>
        <taxon>asterids</taxon>
        <taxon>Ericales</taxon>
        <taxon>Ericaceae</taxon>
        <taxon>Vaccinioideae</taxon>
        <taxon>Vaccinieae</taxon>
        <taxon>Vaccinium</taxon>
    </lineage>
</organism>
<comment type="caution">
    <text evidence="1">The sequence shown here is derived from an EMBL/GenBank/DDBJ whole genome shotgun (WGS) entry which is preliminary data.</text>
</comment>
<proteinExistence type="predicted"/>
<accession>A0ACB7XLG4</accession>
<keyword evidence="2" id="KW-1185">Reference proteome</keyword>
<gene>
    <name evidence="1" type="ORF">Vadar_032658</name>
</gene>
<evidence type="ECO:0000313" key="2">
    <source>
        <dbReference type="Proteomes" id="UP000828048"/>
    </source>
</evidence>
<name>A0ACB7XLG4_9ERIC</name>
<reference evidence="1 2" key="1">
    <citation type="journal article" date="2021" name="Hortic Res">
        <title>High-quality reference genome and annotation aids understanding of berry development for evergreen blueberry (Vaccinium darrowii).</title>
        <authorList>
            <person name="Yu J."/>
            <person name="Hulse-Kemp A.M."/>
            <person name="Babiker E."/>
            <person name="Staton M."/>
        </authorList>
    </citation>
    <scope>NUCLEOTIDE SEQUENCE [LARGE SCALE GENOMIC DNA]</scope>
    <source>
        <strain evidence="2">cv. NJ 8807/NJ 8810</strain>
        <tissue evidence="1">Young leaf</tissue>
    </source>
</reference>
<evidence type="ECO:0000313" key="1">
    <source>
        <dbReference type="EMBL" id="KAH7841649.1"/>
    </source>
</evidence>
<dbReference type="Proteomes" id="UP000828048">
    <property type="component" value="Chromosome 10"/>
</dbReference>
<protein>
    <submittedName>
        <fullName evidence="1">Uncharacterized protein</fullName>
    </submittedName>
</protein>